<proteinExistence type="predicted"/>
<dbReference type="Proteomes" id="UP000277671">
    <property type="component" value="Unassembled WGS sequence"/>
</dbReference>
<feature type="compositionally biased region" description="Basic and acidic residues" evidence="1">
    <location>
        <begin position="43"/>
        <end position="65"/>
    </location>
</feature>
<reference evidence="2" key="1">
    <citation type="submission" date="2018-10" db="EMBL/GenBank/DDBJ databases">
        <title>Sequencing the genomes of 1000 actinobacteria strains.</title>
        <authorList>
            <person name="Klenk H.-P."/>
        </authorList>
    </citation>
    <scope>NUCLEOTIDE SEQUENCE [LARGE SCALE GENOMIC DNA]</scope>
    <source>
        <strain evidence="2">DSM 45175</strain>
    </source>
</reference>
<evidence type="ECO:0000256" key="1">
    <source>
        <dbReference type="SAM" id="MobiDB-lite"/>
    </source>
</evidence>
<keyword evidence="3" id="KW-1185">Reference proteome</keyword>
<feature type="region of interest" description="Disordered" evidence="1">
    <location>
        <begin position="36"/>
        <end position="90"/>
    </location>
</feature>
<sequence>MDASKPKRSFLSRLAGRDRTFDVLFKILGPPTVENAVQGTSAEAREGWRRDLAERKRFSAEQRARRAERRRGGNSSTGLLGPADPPTPLD</sequence>
<name>A0A495JH65_9ACTN</name>
<dbReference type="AlphaFoldDB" id="A0A495JH65"/>
<accession>A0A495JH65</accession>
<protein>
    <submittedName>
        <fullName evidence="2">Uncharacterized protein</fullName>
    </submittedName>
</protein>
<organism evidence="2 3">
    <name type="scientific">Micromonospora pisi</name>
    <dbReference type="NCBI Taxonomy" id="589240"/>
    <lineage>
        <taxon>Bacteria</taxon>
        <taxon>Bacillati</taxon>
        <taxon>Actinomycetota</taxon>
        <taxon>Actinomycetes</taxon>
        <taxon>Micromonosporales</taxon>
        <taxon>Micromonosporaceae</taxon>
        <taxon>Micromonospora</taxon>
    </lineage>
</organism>
<comment type="caution">
    <text evidence="2">The sequence shown here is derived from an EMBL/GenBank/DDBJ whole genome shotgun (WGS) entry which is preliminary data.</text>
</comment>
<evidence type="ECO:0000313" key="3">
    <source>
        <dbReference type="Proteomes" id="UP000277671"/>
    </source>
</evidence>
<evidence type="ECO:0000313" key="2">
    <source>
        <dbReference type="EMBL" id="RKR87908.1"/>
    </source>
</evidence>
<dbReference type="RefSeq" id="WP_246016955.1">
    <property type="nucleotide sequence ID" value="NZ_RBKT01000001.1"/>
</dbReference>
<dbReference type="EMBL" id="RBKT01000001">
    <property type="protein sequence ID" value="RKR87908.1"/>
    <property type="molecule type" value="Genomic_DNA"/>
</dbReference>
<gene>
    <name evidence="2" type="ORF">BDK92_2211</name>
</gene>